<name>A0A1M6HP94_9FLAO</name>
<sequence length="235" mass="27478">MIKFFRKVRQKLLSENKFGKYLKYGLGEIFLVVIGILIAVYINNLNIKQQNEEKEILYLTRLTTNLGSDKELYGSIMSKDSLLIDKLNQVNKNLPNYIKSITDNVKDFNFLTTGYKFNANTTVIDNLISSGQIELLRSNYLVEDILVYYRQTEHVEETIDAAIISQNTETVNNLILKFSSKSKTDKYYHETLKNYINFRINLIEKQIKSYGSQKIRTERLIDQINEEINLIETVY</sequence>
<dbReference type="Proteomes" id="UP000184432">
    <property type="component" value="Unassembled WGS sequence"/>
</dbReference>
<evidence type="ECO:0000313" key="3">
    <source>
        <dbReference type="Proteomes" id="UP000184432"/>
    </source>
</evidence>
<dbReference type="EMBL" id="FQYP01000006">
    <property type="protein sequence ID" value="SHJ24015.1"/>
    <property type="molecule type" value="Genomic_DNA"/>
</dbReference>
<dbReference type="InterPro" id="IPR045749">
    <property type="entry name" value="DUF6090"/>
</dbReference>
<dbReference type="Pfam" id="PF19578">
    <property type="entry name" value="DUF6090"/>
    <property type="match status" value="1"/>
</dbReference>
<reference evidence="3" key="1">
    <citation type="submission" date="2016-11" db="EMBL/GenBank/DDBJ databases">
        <authorList>
            <person name="Varghese N."/>
            <person name="Submissions S."/>
        </authorList>
    </citation>
    <scope>NUCLEOTIDE SEQUENCE [LARGE SCALE GENOMIC DNA]</scope>
    <source>
        <strain evidence="3">DSM 22623</strain>
    </source>
</reference>
<evidence type="ECO:0000256" key="1">
    <source>
        <dbReference type="SAM" id="Phobius"/>
    </source>
</evidence>
<accession>A0A1M6HP94</accession>
<keyword evidence="1" id="KW-0472">Membrane</keyword>
<organism evidence="2 3">
    <name type="scientific">Aquimarina spongiae</name>
    <dbReference type="NCBI Taxonomy" id="570521"/>
    <lineage>
        <taxon>Bacteria</taxon>
        <taxon>Pseudomonadati</taxon>
        <taxon>Bacteroidota</taxon>
        <taxon>Flavobacteriia</taxon>
        <taxon>Flavobacteriales</taxon>
        <taxon>Flavobacteriaceae</taxon>
        <taxon>Aquimarina</taxon>
    </lineage>
</organism>
<proteinExistence type="predicted"/>
<dbReference type="OrthoDB" id="822590at2"/>
<keyword evidence="3" id="KW-1185">Reference proteome</keyword>
<dbReference type="AlphaFoldDB" id="A0A1M6HP94"/>
<keyword evidence="1" id="KW-1133">Transmembrane helix</keyword>
<dbReference type="RefSeq" id="WP_073317558.1">
    <property type="nucleotide sequence ID" value="NZ_FQYP01000006.1"/>
</dbReference>
<gene>
    <name evidence="2" type="ORF">SAMN04488508_106388</name>
</gene>
<feature type="transmembrane region" description="Helical" evidence="1">
    <location>
        <begin position="21"/>
        <end position="42"/>
    </location>
</feature>
<protein>
    <submittedName>
        <fullName evidence="2">Uncharacterized protein</fullName>
    </submittedName>
</protein>
<dbReference type="STRING" id="570521.SAMN04488508_106388"/>
<keyword evidence="1" id="KW-0812">Transmembrane</keyword>
<evidence type="ECO:0000313" key="2">
    <source>
        <dbReference type="EMBL" id="SHJ24015.1"/>
    </source>
</evidence>